<dbReference type="Pfam" id="PF00487">
    <property type="entry name" value="FA_desaturase"/>
    <property type="match status" value="1"/>
</dbReference>
<evidence type="ECO:0000256" key="1">
    <source>
        <dbReference type="SAM" id="Phobius"/>
    </source>
</evidence>
<comment type="caution">
    <text evidence="3">The sequence shown here is derived from an EMBL/GenBank/DDBJ whole genome shotgun (WGS) entry which is preliminary data.</text>
</comment>
<accession>A0ABV2EFU3</accession>
<dbReference type="InterPro" id="IPR005804">
    <property type="entry name" value="FA_desaturase_dom"/>
</dbReference>
<protein>
    <submittedName>
        <fullName evidence="3">Fatty acid desaturase</fullName>
    </submittedName>
</protein>
<name>A0ABV2EFU3_9CAUL</name>
<dbReference type="CDD" id="cd03510">
    <property type="entry name" value="Rhizobitoxine-FADS-like"/>
    <property type="match status" value="1"/>
</dbReference>
<dbReference type="PANTHER" id="PTHR19353:SF19">
    <property type="entry name" value="DELTA(5) FATTY ACID DESATURASE C-RELATED"/>
    <property type="match status" value="1"/>
</dbReference>
<reference evidence="3 4" key="1">
    <citation type="submission" date="2024-06" db="EMBL/GenBank/DDBJ databases">
        <title>Genomic Encyclopedia of Type Strains, Phase IV (KMG-IV): sequencing the most valuable type-strain genomes for metagenomic binning, comparative biology and taxonomic classification.</title>
        <authorList>
            <person name="Goeker M."/>
        </authorList>
    </citation>
    <scope>NUCLEOTIDE SEQUENCE [LARGE SCALE GENOMIC DNA]</scope>
    <source>
        <strain evidence="3 4">DSM 17809</strain>
    </source>
</reference>
<organism evidence="3 4">
    <name type="scientific">Phenylobacterium koreense</name>
    <dbReference type="NCBI Taxonomy" id="266125"/>
    <lineage>
        <taxon>Bacteria</taxon>
        <taxon>Pseudomonadati</taxon>
        <taxon>Pseudomonadota</taxon>
        <taxon>Alphaproteobacteria</taxon>
        <taxon>Caulobacterales</taxon>
        <taxon>Caulobacteraceae</taxon>
        <taxon>Phenylobacterium</taxon>
    </lineage>
</organism>
<keyword evidence="1" id="KW-0812">Transmembrane</keyword>
<feature type="transmembrane region" description="Helical" evidence="1">
    <location>
        <begin position="36"/>
        <end position="63"/>
    </location>
</feature>
<dbReference type="InterPro" id="IPR012171">
    <property type="entry name" value="Fatty_acid_desaturase"/>
</dbReference>
<evidence type="ECO:0000313" key="4">
    <source>
        <dbReference type="Proteomes" id="UP001549110"/>
    </source>
</evidence>
<feature type="transmembrane region" description="Helical" evidence="1">
    <location>
        <begin position="182"/>
        <end position="202"/>
    </location>
</feature>
<dbReference type="PANTHER" id="PTHR19353">
    <property type="entry name" value="FATTY ACID DESATURASE 2"/>
    <property type="match status" value="1"/>
</dbReference>
<dbReference type="EMBL" id="JBEPLU010000001">
    <property type="protein sequence ID" value="MET3525905.1"/>
    <property type="molecule type" value="Genomic_DNA"/>
</dbReference>
<dbReference type="RefSeq" id="WP_331931019.1">
    <property type="nucleotide sequence ID" value="NZ_JBEPLU010000001.1"/>
</dbReference>
<evidence type="ECO:0000259" key="2">
    <source>
        <dbReference type="Pfam" id="PF00487"/>
    </source>
</evidence>
<keyword evidence="1" id="KW-1133">Transmembrane helix</keyword>
<dbReference type="Proteomes" id="UP001549110">
    <property type="component" value="Unassembled WGS sequence"/>
</dbReference>
<proteinExistence type="predicted"/>
<keyword evidence="1" id="KW-0472">Membrane</keyword>
<sequence length="320" mass="35890">MAVAARLDPKAFFSVEEWAPLTARSTWRGPAMLAHAWALIIAAGAMVVVWPLTLPLAVMIIGARQLGLAILMHDAAHGALHRNLKLNDWMGEWLTSGGLARYRPYHLGHHRYAQQSEDPDLVLSAPFPITAVSLRRKIIRDLTGQTFFKQRFGGFVSRLRARKKGEPLAPIVLNEIKAKRRWLGFGLIVTAIGAPFGLWWIWPVLWVLPQATWLPLVTRLRNIAEHACIAENEPDPMRQARTTKAGFMERLLIAPYYVNYHCEHHMFMHVPCYNLPRVHSALVRKGVAGKMLVEPGGYLAVLRQAASKPPGLGRLEPSKP</sequence>
<feature type="domain" description="Fatty acid desaturase" evidence="2">
    <location>
        <begin position="52"/>
        <end position="282"/>
    </location>
</feature>
<gene>
    <name evidence="3" type="ORF">ABID41_001000</name>
</gene>
<keyword evidence="4" id="KW-1185">Reference proteome</keyword>
<evidence type="ECO:0000313" key="3">
    <source>
        <dbReference type="EMBL" id="MET3525905.1"/>
    </source>
</evidence>